<gene>
    <name evidence="8" type="ORF">CLIB1423_04S06810</name>
</gene>
<dbReference type="GO" id="GO:0048255">
    <property type="term" value="P:mRNA stabilization"/>
    <property type="evidence" value="ECO:0007669"/>
    <property type="project" value="TreeGrafter"/>
</dbReference>
<accession>A0A9P0QNI2</accession>
<evidence type="ECO:0000256" key="5">
    <source>
        <dbReference type="ARBA" id="ARBA00023128"/>
    </source>
</evidence>
<dbReference type="EMBL" id="CAKXYY010000004">
    <property type="protein sequence ID" value="CAH2351825.1"/>
    <property type="molecule type" value="Genomic_DNA"/>
</dbReference>
<dbReference type="InterPro" id="IPR043519">
    <property type="entry name" value="NT_sf"/>
</dbReference>
<evidence type="ECO:0000256" key="7">
    <source>
        <dbReference type="RuleBase" id="RU367062"/>
    </source>
</evidence>
<proteinExistence type="inferred from homology"/>
<dbReference type="PANTHER" id="PTHR28087:SF1">
    <property type="entry name" value="ATPASE SYNTHESIS PROTEIN 25, MITOCHONDRIAL"/>
    <property type="match status" value="1"/>
</dbReference>
<evidence type="ECO:0000256" key="1">
    <source>
        <dbReference type="ARBA" id="ARBA00004443"/>
    </source>
</evidence>
<dbReference type="GO" id="GO:0140053">
    <property type="term" value="P:mitochondrial gene expression"/>
    <property type="evidence" value="ECO:0007669"/>
    <property type="project" value="UniProtKB-UniRule"/>
</dbReference>
<evidence type="ECO:0000256" key="3">
    <source>
        <dbReference type="ARBA" id="ARBA00022792"/>
    </source>
</evidence>
<comment type="function">
    <text evidence="7">Mitochondrial mRNA stabilization factor.</text>
</comment>
<dbReference type="Pfam" id="PF02410">
    <property type="entry name" value="RsfS"/>
    <property type="match status" value="1"/>
</dbReference>
<keyword evidence="3 7" id="KW-0999">Mitochondrion inner membrane</keyword>
<keyword evidence="6 7" id="KW-0472">Membrane</keyword>
<keyword evidence="5 7" id="KW-0496">Mitochondrion</keyword>
<dbReference type="GO" id="GO:0005743">
    <property type="term" value="C:mitochondrial inner membrane"/>
    <property type="evidence" value="ECO:0007669"/>
    <property type="project" value="UniProtKB-SubCell"/>
</dbReference>
<dbReference type="SUPFAM" id="SSF81301">
    <property type="entry name" value="Nucleotidyltransferase"/>
    <property type="match status" value="1"/>
</dbReference>
<comment type="similarity">
    <text evidence="2 7">Belongs to the ATP25 family.</text>
</comment>
<evidence type="ECO:0000313" key="9">
    <source>
        <dbReference type="Proteomes" id="UP000837801"/>
    </source>
</evidence>
<keyword evidence="9" id="KW-1185">Reference proteome</keyword>
<dbReference type="AlphaFoldDB" id="A0A9P0QNI2"/>
<dbReference type="InterPro" id="IPR040152">
    <property type="entry name" value="Atp25"/>
</dbReference>
<sequence>MLGFRSAITRSGRSVILKRFGSVSTSISILRSQRSTYSTKGENEANISDIINEASDADDLPWYLRENASSAVSEPVASPIPEVPAGAPQEVADYLSLLSKNYGLEDIQIFHVNEKDQQLENDNEERNSSYNIICSGKSDKHIYKAANEFRMHIKRESEGDIIPKLEGFVSHSSRNANYRRMIRRARKGPMATDNDYGMGANSWIMCDVGQGVYIHILTVDRRKELDLESLWTEDHTVDKVGGVKAESSLNSDDLFIGIKRQYHTKTAFKRGLHSDTSSSVKSAVSEIMQSSGSDIESLLAKFEQLSMNSLEDFHSKFELYKNIHLLYPEIISVDQVISTIWEKYIYFSLDQEINLDMERIKDSINVMKLIMDTHEELPKFNGIEQDERQLADKQLDFLSKFLRQLYTFSGEKLTVNSITVSPQFLVLLWGFVIIDKTNFIGPQVVNNVMQGLSSSFNGNATHHSISVYRARGILDLIELNQIPTTQEFDELVLFTLGNSNLSSMFWEHWEKTQILYVNSTPAQGVTNWVRLIVYLSLQGSVKLQTQFLNEKWAPSSGGFLNLFSEVGSFSSEQEKRAFQSAIVKIVENVRRITQDEAYKGILEFARDV</sequence>
<reference evidence="8" key="1">
    <citation type="submission" date="2022-03" db="EMBL/GenBank/DDBJ databases">
        <authorList>
            <person name="Legras J.-L."/>
            <person name="Devillers H."/>
            <person name="Grondin C."/>
        </authorList>
    </citation>
    <scope>NUCLEOTIDE SEQUENCE</scope>
    <source>
        <strain evidence="8">CLIB 1423</strain>
    </source>
</reference>
<comment type="caution">
    <text evidence="8">The sequence shown here is derived from an EMBL/GenBank/DDBJ whole genome shotgun (WGS) entry which is preliminary data.</text>
</comment>
<comment type="subcellular location">
    <subcellularLocation>
        <location evidence="1 7">Mitochondrion inner membrane</location>
        <topology evidence="1 7">Peripheral membrane protein</topology>
        <orientation evidence="1 7">Matrix side</orientation>
    </subcellularLocation>
</comment>
<name>A0A9P0QNI2_9ASCO</name>
<dbReference type="PANTHER" id="PTHR28087">
    <property type="entry name" value="ATPASE SYNTHESIS PROTEIN 25, MITOCHONDRIAL"/>
    <property type="match status" value="1"/>
</dbReference>
<dbReference type="OrthoDB" id="107372at2759"/>
<protein>
    <recommendedName>
        <fullName evidence="7">ATPase synthesis protein 25</fullName>
    </recommendedName>
</protein>
<evidence type="ECO:0000256" key="4">
    <source>
        <dbReference type="ARBA" id="ARBA00022946"/>
    </source>
</evidence>
<evidence type="ECO:0000256" key="2">
    <source>
        <dbReference type="ARBA" id="ARBA00010787"/>
    </source>
</evidence>
<evidence type="ECO:0000256" key="6">
    <source>
        <dbReference type="ARBA" id="ARBA00023136"/>
    </source>
</evidence>
<keyword evidence="4 7" id="KW-0809">Transit peptide</keyword>
<evidence type="ECO:0000313" key="8">
    <source>
        <dbReference type="EMBL" id="CAH2351825.1"/>
    </source>
</evidence>
<organism evidence="8 9">
    <name type="scientific">[Candida] railenensis</name>
    <dbReference type="NCBI Taxonomy" id="45579"/>
    <lineage>
        <taxon>Eukaryota</taxon>
        <taxon>Fungi</taxon>
        <taxon>Dikarya</taxon>
        <taxon>Ascomycota</taxon>
        <taxon>Saccharomycotina</taxon>
        <taxon>Pichiomycetes</taxon>
        <taxon>Debaryomycetaceae</taxon>
        <taxon>Kurtzmaniella</taxon>
    </lineage>
</organism>
<dbReference type="Gene3D" id="3.30.460.10">
    <property type="entry name" value="Beta Polymerase, domain 2"/>
    <property type="match status" value="1"/>
</dbReference>
<dbReference type="Proteomes" id="UP000837801">
    <property type="component" value="Unassembled WGS sequence"/>
</dbReference>